<evidence type="ECO:0000313" key="6">
    <source>
        <dbReference type="EMBL" id="CAF3869757.1"/>
    </source>
</evidence>
<dbReference type="EMBL" id="CAJOBJ010001136">
    <property type="protein sequence ID" value="CAF3863462.1"/>
    <property type="molecule type" value="Genomic_DNA"/>
</dbReference>
<organism evidence="3 8">
    <name type="scientific">Rotaria magnacalcarata</name>
    <dbReference type="NCBI Taxonomy" id="392030"/>
    <lineage>
        <taxon>Eukaryota</taxon>
        <taxon>Metazoa</taxon>
        <taxon>Spiralia</taxon>
        <taxon>Gnathifera</taxon>
        <taxon>Rotifera</taxon>
        <taxon>Eurotatoria</taxon>
        <taxon>Bdelloidea</taxon>
        <taxon>Philodinida</taxon>
        <taxon>Philodinidae</taxon>
        <taxon>Rotaria</taxon>
    </lineage>
</organism>
<dbReference type="AlphaFoldDB" id="A0A816BD72"/>
<dbReference type="Gene3D" id="1.20.140.30">
    <property type="entry name" value="MOB kinase activator"/>
    <property type="match status" value="1"/>
</dbReference>
<evidence type="ECO:0000313" key="5">
    <source>
        <dbReference type="EMBL" id="CAF3863462.1"/>
    </source>
</evidence>
<feature type="binding site" evidence="1">
    <location>
        <position position="194"/>
    </location>
    <ligand>
        <name>Zn(2+)</name>
        <dbReference type="ChEBI" id="CHEBI:29105"/>
    </ligand>
</feature>
<accession>A0A816BD72</accession>
<dbReference type="EMBL" id="CAJOBH010001875">
    <property type="protein sequence ID" value="CAF3878010.1"/>
    <property type="molecule type" value="Genomic_DNA"/>
</dbReference>
<evidence type="ECO:0000313" key="2">
    <source>
        <dbReference type="EMBL" id="CAF1421963.1"/>
    </source>
</evidence>
<dbReference type="Proteomes" id="UP000663824">
    <property type="component" value="Unassembled WGS sequence"/>
</dbReference>
<dbReference type="EMBL" id="CAJNRE010003083">
    <property type="protein sequence ID" value="CAF2003981.1"/>
    <property type="molecule type" value="Genomic_DNA"/>
</dbReference>
<dbReference type="InterPro" id="IPR036703">
    <property type="entry name" value="MOB_kinase_act_sf"/>
</dbReference>
<evidence type="ECO:0000313" key="4">
    <source>
        <dbReference type="EMBL" id="CAF2003981.1"/>
    </source>
</evidence>
<feature type="binding site" evidence="1">
    <location>
        <position position="114"/>
    </location>
    <ligand>
        <name>Zn(2+)</name>
        <dbReference type="ChEBI" id="CHEBI:29105"/>
    </ligand>
</feature>
<reference evidence="3" key="1">
    <citation type="submission" date="2021-02" db="EMBL/GenBank/DDBJ databases">
        <authorList>
            <person name="Nowell W R."/>
        </authorList>
    </citation>
    <scope>NUCLEOTIDE SEQUENCE</scope>
</reference>
<dbReference type="EMBL" id="CAJNOW010004569">
    <property type="protein sequence ID" value="CAF1421963.1"/>
    <property type="molecule type" value="Genomic_DNA"/>
</dbReference>
<evidence type="ECO:0000256" key="1">
    <source>
        <dbReference type="PIRSR" id="PIRSR605301-1"/>
    </source>
</evidence>
<dbReference type="EMBL" id="CAJNOV010017363">
    <property type="protein sequence ID" value="CAF1606737.1"/>
    <property type="molecule type" value="Genomic_DNA"/>
</dbReference>
<evidence type="ECO:0000313" key="3">
    <source>
        <dbReference type="EMBL" id="CAF1606737.1"/>
    </source>
</evidence>
<keyword evidence="1" id="KW-0862">Zinc</keyword>
<feature type="binding site" evidence="1">
    <location>
        <position position="189"/>
    </location>
    <ligand>
        <name>Zn(2+)</name>
        <dbReference type="ChEBI" id="CHEBI:29105"/>
    </ligand>
</feature>
<dbReference type="Proteomes" id="UP000663855">
    <property type="component" value="Unassembled WGS sequence"/>
</dbReference>
<dbReference type="Proteomes" id="UP000681720">
    <property type="component" value="Unassembled WGS sequence"/>
</dbReference>
<dbReference type="Pfam" id="PF03637">
    <property type="entry name" value="Mob1_phocein"/>
    <property type="match status" value="1"/>
</dbReference>
<dbReference type="EMBL" id="CAJOBI010001218">
    <property type="protein sequence ID" value="CAF3869757.1"/>
    <property type="molecule type" value="Genomic_DNA"/>
</dbReference>
<dbReference type="SMART" id="SM01388">
    <property type="entry name" value="Mob1_phocein"/>
    <property type="match status" value="1"/>
</dbReference>
<name>A0A816BD72_9BILA</name>
<dbReference type="Proteomes" id="UP000663834">
    <property type="component" value="Unassembled WGS sequence"/>
</dbReference>
<dbReference type="InterPro" id="IPR005301">
    <property type="entry name" value="MOB_kinase_act_fam"/>
</dbReference>
<feature type="binding site" evidence="1">
    <location>
        <position position="109"/>
    </location>
    <ligand>
        <name>Zn(2+)</name>
        <dbReference type="ChEBI" id="CHEBI:29105"/>
    </ligand>
</feature>
<dbReference type="Proteomes" id="UP000676336">
    <property type="component" value="Unassembled WGS sequence"/>
</dbReference>
<dbReference type="OrthoDB" id="8170117at2759"/>
<sequence length="278" mass="32566">MNTFKRKTRQKLDNSLSNINKEDSTNSNLDINNKLSFPSISYQMNHRSSSIFPYLQNEYIVLIHSFVQCNIGELIRQPEGVDQNEWIAINIVSFFNHINILYGAISHLCTTTTCPIMIGPQNSLYYWIDERGKKVKYSASQYIELAITFIQKNLSNEAIFPTRFDNKFPSTFMILIRKIVRLLFHCLSHIYAVHYNELIEYELHPHLNSLFLHLISFIIKSDIIPFDCSNSLIVSSQIEIREFQTELESLSILYELLSKQWQHIYAQMSAQKRKISNK</sequence>
<dbReference type="Proteomes" id="UP000681967">
    <property type="component" value="Unassembled WGS sequence"/>
</dbReference>
<comment type="caution">
    <text evidence="3">The sequence shown here is derived from an EMBL/GenBank/DDBJ whole genome shotgun (WGS) entry which is preliminary data.</text>
</comment>
<evidence type="ECO:0000313" key="8">
    <source>
        <dbReference type="Proteomes" id="UP000663855"/>
    </source>
</evidence>
<keyword evidence="1" id="KW-0479">Metal-binding</keyword>
<proteinExistence type="predicted"/>
<protein>
    <submittedName>
        <fullName evidence="3">Uncharacterized protein</fullName>
    </submittedName>
</protein>
<dbReference type="SUPFAM" id="SSF101152">
    <property type="entry name" value="Mob1/phocein"/>
    <property type="match status" value="1"/>
</dbReference>
<gene>
    <name evidence="7" type="ORF">BYL167_LOCUS7291</name>
    <name evidence="3" type="ORF">CJN711_LOCUS35979</name>
    <name evidence="5" type="ORF">GIL414_LOCUS4622</name>
    <name evidence="2" type="ORF">KQP761_LOCUS10617</name>
    <name evidence="4" type="ORF">MBJ925_LOCUS8365</name>
    <name evidence="6" type="ORF">SMN809_LOCUS5018</name>
</gene>
<evidence type="ECO:0000313" key="7">
    <source>
        <dbReference type="EMBL" id="CAF3878010.1"/>
    </source>
</evidence>
<dbReference type="PANTHER" id="PTHR22599">
    <property type="entry name" value="MPS ONE BINDER KINASE ACTIVATOR-LIKE MOB"/>
    <property type="match status" value="1"/>
</dbReference>